<dbReference type="Proteomes" id="UP000054559">
    <property type="component" value="Unassembled WGS sequence"/>
</dbReference>
<dbReference type="OrthoDB" id="8864979at2759"/>
<accession>A0A0J8QUT8</accession>
<evidence type="ECO:0000313" key="3">
    <source>
        <dbReference type="Proteomes" id="UP000054559"/>
    </source>
</evidence>
<organism evidence="2 3">
    <name type="scientific">Coccidioides immitis RMSCC 3703</name>
    <dbReference type="NCBI Taxonomy" id="454286"/>
    <lineage>
        <taxon>Eukaryota</taxon>
        <taxon>Fungi</taxon>
        <taxon>Dikarya</taxon>
        <taxon>Ascomycota</taxon>
        <taxon>Pezizomycotina</taxon>
        <taxon>Eurotiomycetes</taxon>
        <taxon>Eurotiomycetidae</taxon>
        <taxon>Onygenales</taxon>
        <taxon>Onygenaceae</taxon>
        <taxon>Coccidioides</taxon>
    </lineage>
</organism>
<gene>
    <name evidence="2" type="ORF">CISG_05247</name>
</gene>
<sequence>MHHLQEQPKEWSRSITDDKGEETQFVISTDRSLLSIPSIIAAFNEDYVYWARPVKSVHYTLLMAQSPSELFATSWTLHRLSPLYHTAESKRTLLEDAQALSMYANRLRDMLTGDTLHGIRLSLDNNSLLDEALAKAGSLKSCRWETLPTWHYWNEERSLLEDPDQETLTITAEQSAGILVTLEYETIKYKAALLCDPDGYHTPRDDDATHLPLLVTRMPTALRQAFLAFLGINFDARCSVLRLPSGFLCSCLETYLATLHQSVRGRHDDREVIERVMKEVQLTLSFNAPVAPALKSVEVSLPRQSLSELYTRGLDKSEALRTPASRGQKRKLGSNTSGISGTESPTPFISALSDYFRTHLAMNIDINTSITTTTIRTPEKHHIRLTKIASGAFVIGFEGRIKLLANPGRTILLDDSHIDEPDAEDLPEDAEEREKRFIWKANEELLRALVARAAGSQSQAERASMTNDIIT</sequence>
<dbReference type="InterPro" id="IPR025204">
    <property type="entry name" value="CENP-L"/>
</dbReference>
<protein>
    <submittedName>
        <fullName evidence="2">Uncharacterized protein</fullName>
    </submittedName>
</protein>
<feature type="compositionally biased region" description="Polar residues" evidence="1">
    <location>
        <begin position="333"/>
        <end position="343"/>
    </location>
</feature>
<dbReference type="Pfam" id="PF13092">
    <property type="entry name" value="CENP-L"/>
    <property type="match status" value="1"/>
</dbReference>
<name>A0A0J8QUT8_COCIT</name>
<dbReference type="EMBL" id="DS268143">
    <property type="protein sequence ID" value="KMU75850.1"/>
    <property type="molecule type" value="Genomic_DNA"/>
</dbReference>
<dbReference type="AlphaFoldDB" id="A0A0J8QUT8"/>
<evidence type="ECO:0000313" key="2">
    <source>
        <dbReference type="EMBL" id="KMU75850.1"/>
    </source>
</evidence>
<reference evidence="3" key="1">
    <citation type="journal article" date="2010" name="Genome Res.">
        <title>Population genomic sequencing of Coccidioides fungi reveals recent hybridization and transposon control.</title>
        <authorList>
            <person name="Neafsey D.E."/>
            <person name="Barker B.M."/>
            <person name="Sharpton T.J."/>
            <person name="Stajich J.E."/>
            <person name="Park D.J."/>
            <person name="Whiston E."/>
            <person name="Hung C.-Y."/>
            <person name="McMahan C."/>
            <person name="White J."/>
            <person name="Sykes S."/>
            <person name="Heiman D."/>
            <person name="Young S."/>
            <person name="Zeng Q."/>
            <person name="Abouelleil A."/>
            <person name="Aftuck L."/>
            <person name="Bessette D."/>
            <person name="Brown A."/>
            <person name="FitzGerald M."/>
            <person name="Lui A."/>
            <person name="Macdonald J.P."/>
            <person name="Priest M."/>
            <person name="Orbach M.J."/>
            <person name="Galgiani J.N."/>
            <person name="Kirkland T.N."/>
            <person name="Cole G.T."/>
            <person name="Birren B.W."/>
            <person name="Henn M.R."/>
            <person name="Taylor J.W."/>
            <person name="Rounsley S.D."/>
        </authorList>
    </citation>
    <scope>NUCLEOTIDE SEQUENCE [LARGE SCALE GENOMIC DNA]</scope>
    <source>
        <strain evidence="3">RMSCC 3703</strain>
    </source>
</reference>
<evidence type="ECO:0000256" key="1">
    <source>
        <dbReference type="SAM" id="MobiDB-lite"/>
    </source>
</evidence>
<feature type="region of interest" description="Disordered" evidence="1">
    <location>
        <begin position="320"/>
        <end position="343"/>
    </location>
</feature>
<proteinExistence type="predicted"/>